<name>A0ABT2EMK0_9BACT</name>
<dbReference type="RefSeq" id="WP_259095364.1">
    <property type="nucleotide sequence ID" value="NZ_CP130454.1"/>
</dbReference>
<evidence type="ECO:0000313" key="1">
    <source>
        <dbReference type="EMBL" id="MCS3919175.1"/>
    </source>
</evidence>
<comment type="caution">
    <text evidence="1">The sequence shown here is derived from an EMBL/GenBank/DDBJ whole genome shotgun (WGS) entry which is preliminary data.</text>
</comment>
<proteinExistence type="predicted"/>
<organism evidence="1 2">
    <name type="scientific">Candidatus Fervidibacter sacchari</name>
    <dbReference type="NCBI Taxonomy" id="1448929"/>
    <lineage>
        <taxon>Bacteria</taxon>
        <taxon>Candidatus Fervidibacterota</taxon>
        <taxon>Candidatus Fervidibacter</taxon>
    </lineage>
</organism>
<gene>
    <name evidence="1" type="ORF">M2350_001575</name>
</gene>
<protein>
    <recommendedName>
        <fullName evidence="3">DNA-binding protein</fullName>
    </recommendedName>
</protein>
<sequence>MALIPLEPAAERLGINEETIKDWAQRGLLSIYLRFSGASKGVLSLVAVQQLVDEDELVEVAESLGWLQLSAEGWDECGGVRRDFEGTS</sequence>
<keyword evidence="2" id="KW-1185">Reference proteome</keyword>
<evidence type="ECO:0008006" key="3">
    <source>
        <dbReference type="Google" id="ProtNLM"/>
    </source>
</evidence>
<reference evidence="1 2" key="1">
    <citation type="submission" date="2022-08" db="EMBL/GenBank/DDBJ databases">
        <title>Bacterial and archaeal communities from various locations to study Microbial Dark Matter (Phase II).</title>
        <authorList>
            <person name="Stepanauskas R."/>
        </authorList>
    </citation>
    <scope>NUCLEOTIDE SEQUENCE [LARGE SCALE GENOMIC DNA]</scope>
    <source>
        <strain evidence="1 2">PD1</strain>
    </source>
</reference>
<evidence type="ECO:0000313" key="2">
    <source>
        <dbReference type="Proteomes" id="UP001204798"/>
    </source>
</evidence>
<dbReference type="Proteomes" id="UP001204798">
    <property type="component" value="Unassembled WGS sequence"/>
</dbReference>
<accession>A0ABT2EMK0</accession>
<dbReference type="EMBL" id="JANUCP010000002">
    <property type="protein sequence ID" value="MCS3919175.1"/>
    <property type="molecule type" value="Genomic_DNA"/>
</dbReference>